<evidence type="ECO:0000256" key="1">
    <source>
        <dbReference type="SAM" id="Phobius"/>
    </source>
</evidence>
<dbReference type="Proteomes" id="UP000293638">
    <property type="component" value="Unassembled WGS sequence"/>
</dbReference>
<evidence type="ECO:0000313" key="3">
    <source>
        <dbReference type="Proteomes" id="UP000293638"/>
    </source>
</evidence>
<sequence length="236" mass="25251">MPVVEQSSAARLEAELRPAWARVTAGESRIASTLAVAVAIGLQTAVPERLTLSRSWVLPAIEAVLLVALVVANPVRITRSSPRLRVLSLSLVAVAALANTWSAAALVHQIVTGHHATERATPLLVTGASIWLTNVLVFALWFWELDRGGPADRAAGLRHDRPDFAFTQMTSPDLAPPDWEPGFVDYLFLGFTNATAFSPTDTLPLSPRAKALMVLQSVVALTTAALVIARAVNILQ</sequence>
<protein>
    <submittedName>
        <fullName evidence="2">Uncharacterized protein DUF1345</fullName>
    </submittedName>
</protein>
<name>A0A4Q7NR08_9ACTN</name>
<reference evidence="2 3" key="1">
    <citation type="submission" date="2019-02" db="EMBL/GenBank/DDBJ databases">
        <title>Genomic Encyclopedia of Type Strains, Phase IV (KMG-IV): sequencing the most valuable type-strain genomes for metagenomic binning, comparative biology and taxonomic classification.</title>
        <authorList>
            <person name="Goeker M."/>
        </authorList>
    </citation>
    <scope>NUCLEOTIDE SEQUENCE [LARGE SCALE GENOMIC DNA]</scope>
    <source>
        <strain evidence="2 3">DSM 45622</strain>
    </source>
</reference>
<comment type="caution">
    <text evidence="2">The sequence shown here is derived from an EMBL/GenBank/DDBJ whole genome shotgun (WGS) entry which is preliminary data.</text>
</comment>
<feature type="transmembrane region" description="Helical" evidence="1">
    <location>
        <begin position="56"/>
        <end position="75"/>
    </location>
</feature>
<keyword evidence="1" id="KW-0472">Membrane</keyword>
<keyword evidence="3" id="KW-1185">Reference proteome</keyword>
<dbReference type="EMBL" id="SGXD01000002">
    <property type="protein sequence ID" value="RZS89486.1"/>
    <property type="molecule type" value="Genomic_DNA"/>
</dbReference>
<keyword evidence="1" id="KW-0812">Transmembrane</keyword>
<evidence type="ECO:0000313" key="2">
    <source>
        <dbReference type="EMBL" id="RZS89486.1"/>
    </source>
</evidence>
<dbReference type="AlphaFoldDB" id="A0A4Q7NR08"/>
<accession>A0A4Q7NR08</accession>
<dbReference type="SUPFAM" id="SSF81324">
    <property type="entry name" value="Voltage-gated potassium channels"/>
    <property type="match status" value="1"/>
</dbReference>
<gene>
    <name evidence="2" type="ORF">EV189_1253</name>
</gene>
<feature type="transmembrane region" description="Helical" evidence="1">
    <location>
        <begin position="123"/>
        <end position="143"/>
    </location>
</feature>
<feature type="transmembrane region" description="Helical" evidence="1">
    <location>
        <begin position="211"/>
        <end position="232"/>
    </location>
</feature>
<feature type="transmembrane region" description="Helical" evidence="1">
    <location>
        <begin position="87"/>
        <end position="111"/>
    </location>
</feature>
<keyword evidence="1" id="KW-1133">Transmembrane helix</keyword>
<proteinExistence type="predicted"/>
<organism evidence="2 3">
    <name type="scientific">Motilibacter rhizosphaerae</name>
    <dbReference type="NCBI Taxonomy" id="598652"/>
    <lineage>
        <taxon>Bacteria</taxon>
        <taxon>Bacillati</taxon>
        <taxon>Actinomycetota</taxon>
        <taxon>Actinomycetes</taxon>
        <taxon>Motilibacterales</taxon>
        <taxon>Motilibacteraceae</taxon>
        <taxon>Motilibacter</taxon>
    </lineage>
</organism>